<dbReference type="SUPFAM" id="SSF52777">
    <property type="entry name" value="CoA-dependent acyltransferases"/>
    <property type="match status" value="7"/>
</dbReference>
<dbReference type="CDD" id="cd05930">
    <property type="entry name" value="A_NRPS"/>
    <property type="match status" value="2"/>
</dbReference>
<feature type="coiled-coil region" evidence="5">
    <location>
        <begin position="1534"/>
        <end position="1590"/>
    </location>
</feature>
<evidence type="ECO:0000259" key="6">
    <source>
        <dbReference type="PROSITE" id="PS50075"/>
    </source>
</evidence>
<dbReference type="Proteomes" id="UP000190890">
    <property type="component" value="Unassembled WGS sequence"/>
</dbReference>
<organism evidence="7 8">
    <name type="scientific">Clostridium puniceum</name>
    <dbReference type="NCBI Taxonomy" id="29367"/>
    <lineage>
        <taxon>Bacteria</taxon>
        <taxon>Bacillati</taxon>
        <taxon>Bacillota</taxon>
        <taxon>Clostridia</taxon>
        <taxon>Eubacteriales</taxon>
        <taxon>Clostridiaceae</taxon>
        <taxon>Clostridium</taxon>
    </lineage>
</organism>
<keyword evidence="8" id="KW-1185">Reference proteome</keyword>
<comment type="caution">
    <text evidence="7">The sequence shown here is derived from an EMBL/GenBank/DDBJ whole genome shotgun (WGS) entry which is preliminary data.</text>
</comment>
<dbReference type="Gene3D" id="3.30.300.30">
    <property type="match status" value="2"/>
</dbReference>
<dbReference type="FunFam" id="3.40.50.980:FF:000001">
    <property type="entry name" value="Non-ribosomal peptide synthetase"/>
    <property type="match status" value="1"/>
</dbReference>
<dbReference type="SUPFAM" id="SSF56801">
    <property type="entry name" value="Acetyl-CoA synthetase-like"/>
    <property type="match status" value="2"/>
</dbReference>
<dbReference type="STRING" id="29367.CLPUN_43890"/>
<dbReference type="PROSITE" id="PS50075">
    <property type="entry name" value="CARRIER"/>
    <property type="match status" value="2"/>
</dbReference>
<dbReference type="Gene3D" id="3.40.50.980">
    <property type="match status" value="2"/>
</dbReference>
<protein>
    <submittedName>
        <fullName evidence="7">Linear gramicidin synthase subunit D</fullName>
    </submittedName>
</protein>
<dbReference type="InterPro" id="IPR023213">
    <property type="entry name" value="CAT-like_dom_sf"/>
</dbReference>
<dbReference type="GO" id="GO:0043041">
    <property type="term" value="P:amino acid activation for nonribosomal peptide biosynthetic process"/>
    <property type="evidence" value="ECO:0007669"/>
    <property type="project" value="TreeGrafter"/>
</dbReference>
<feature type="domain" description="Carrier" evidence="6">
    <location>
        <begin position="946"/>
        <end position="1020"/>
    </location>
</feature>
<dbReference type="NCBIfam" id="NF003417">
    <property type="entry name" value="PRK04813.1"/>
    <property type="match status" value="2"/>
</dbReference>
<dbReference type="Pfam" id="PF00501">
    <property type="entry name" value="AMP-binding"/>
    <property type="match status" value="2"/>
</dbReference>
<dbReference type="GO" id="GO:0003824">
    <property type="term" value="F:catalytic activity"/>
    <property type="evidence" value="ECO:0007669"/>
    <property type="project" value="InterPro"/>
</dbReference>
<dbReference type="SUPFAM" id="SSF47336">
    <property type="entry name" value="ACP-like"/>
    <property type="match status" value="2"/>
</dbReference>
<dbReference type="InterPro" id="IPR000873">
    <property type="entry name" value="AMP-dep_synth/lig_dom"/>
</dbReference>
<evidence type="ECO:0000256" key="4">
    <source>
        <dbReference type="ARBA" id="ARBA00023194"/>
    </source>
</evidence>
<accession>A0A1S8T846</accession>
<dbReference type="InterPro" id="IPR001242">
    <property type="entry name" value="Condensation_dom"/>
</dbReference>
<dbReference type="EMBL" id="LZZM01000212">
    <property type="protein sequence ID" value="OOM73635.1"/>
    <property type="molecule type" value="Genomic_DNA"/>
</dbReference>
<evidence type="ECO:0000313" key="8">
    <source>
        <dbReference type="Proteomes" id="UP000190890"/>
    </source>
</evidence>
<dbReference type="InterPro" id="IPR042099">
    <property type="entry name" value="ANL_N_sf"/>
</dbReference>
<keyword evidence="5" id="KW-0175">Coiled coil</keyword>
<dbReference type="PROSITE" id="PS00455">
    <property type="entry name" value="AMP_BINDING"/>
    <property type="match status" value="2"/>
</dbReference>
<dbReference type="GO" id="GO:0044550">
    <property type="term" value="P:secondary metabolite biosynthetic process"/>
    <property type="evidence" value="ECO:0007669"/>
    <property type="project" value="TreeGrafter"/>
</dbReference>
<reference evidence="7 8" key="1">
    <citation type="submission" date="2016-05" db="EMBL/GenBank/DDBJ databases">
        <title>Microbial solvent formation.</title>
        <authorList>
            <person name="Poehlein A."/>
            <person name="Montoya Solano J.D."/>
            <person name="Flitsch S."/>
            <person name="Krabben P."/>
            <person name="Duerre P."/>
            <person name="Daniel R."/>
        </authorList>
    </citation>
    <scope>NUCLEOTIDE SEQUENCE [LARGE SCALE GENOMIC DNA]</scope>
    <source>
        <strain evidence="7 8">DSM 2619</strain>
    </source>
</reference>
<dbReference type="InterPro" id="IPR009081">
    <property type="entry name" value="PP-bd_ACP"/>
</dbReference>
<dbReference type="InterPro" id="IPR010060">
    <property type="entry name" value="NRPS_synth"/>
</dbReference>
<dbReference type="RefSeq" id="WP_158078820.1">
    <property type="nucleotide sequence ID" value="NZ_LZZM01000212.1"/>
</dbReference>
<dbReference type="OrthoDB" id="9778383at2"/>
<dbReference type="Pfam" id="PF00668">
    <property type="entry name" value="Condensation"/>
    <property type="match status" value="3"/>
</dbReference>
<dbReference type="InterPro" id="IPR036736">
    <property type="entry name" value="ACP-like_sf"/>
</dbReference>
<proteinExistence type="predicted"/>
<dbReference type="Gene3D" id="2.30.38.10">
    <property type="entry name" value="Luciferase, Domain 3"/>
    <property type="match status" value="1"/>
</dbReference>
<dbReference type="PROSITE" id="PS00012">
    <property type="entry name" value="PHOSPHOPANTETHEINE"/>
    <property type="match status" value="1"/>
</dbReference>
<dbReference type="NCBIfam" id="TIGR01733">
    <property type="entry name" value="AA-adenyl-dom"/>
    <property type="match status" value="2"/>
</dbReference>
<dbReference type="Gene3D" id="3.30.559.30">
    <property type="entry name" value="Nonribosomal peptide synthetase, condensation domain"/>
    <property type="match status" value="3"/>
</dbReference>
<gene>
    <name evidence="7" type="primary">lgrD_3</name>
    <name evidence="7" type="ORF">CLPUN_43890</name>
</gene>
<dbReference type="GO" id="GO:0017000">
    <property type="term" value="P:antibiotic biosynthetic process"/>
    <property type="evidence" value="ECO:0007669"/>
    <property type="project" value="UniProtKB-KW"/>
</dbReference>
<dbReference type="InterPro" id="IPR010071">
    <property type="entry name" value="AA_adenyl_dom"/>
</dbReference>
<dbReference type="Gene3D" id="3.30.559.10">
    <property type="entry name" value="Chloramphenicol acetyltransferase-like domain"/>
    <property type="match status" value="3"/>
</dbReference>
<dbReference type="GO" id="GO:0031177">
    <property type="term" value="F:phosphopantetheine binding"/>
    <property type="evidence" value="ECO:0007669"/>
    <property type="project" value="TreeGrafter"/>
</dbReference>
<evidence type="ECO:0000256" key="1">
    <source>
        <dbReference type="ARBA" id="ARBA00001957"/>
    </source>
</evidence>
<keyword evidence="3" id="KW-0597">Phosphoprotein</keyword>
<dbReference type="GO" id="GO:0008610">
    <property type="term" value="P:lipid biosynthetic process"/>
    <property type="evidence" value="ECO:0007669"/>
    <property type="project" value="UniProtKB-ARBA"/>
</dbReference>
<dbReference type="PANTHER" id="PTHR45527">
    <property type="entry name" value="NONRIBOSOMAL PEPTIDE SYNTHETASE"/>
    <property type="match status" value="1"/>
</dbReference>
<feature type="domain" description="Carrier" evidence="6">
    <location>
        <begin position="2444"/>
        <end position="2518"/>
    </location>
</feature>
<feature type="coiled-coil region" evidence="5">
    <location>
        <begin position="846"/>
        <end position="873"/>
    </location>
</feature>
<evidence type="ECO:0000256" key="3">
    <source>
        <dbReference type="ARBA" id="ARBA00022553"/>
    </source>
</evidence>
<evidence type="ECO:0000256" key="2">
    <source>
        <dbReference type="ARBA" id="ARBA00022450"/>
    </source>
</evidence>
<dbReference type="InterPro" id="IPR006162">
    <property type="entry name" value="Ppantetheine_attach_site"/>
</dbReference>
<evidence type="ECO:0000256" key="5">
    <source>
        <dbReference type="SAM" id="Coils"/>
    </source>
</evidence>
<dbReference type="Pfam" id="PF00550">
    <property type="entry name" value="PP-binding"/>
    <property type="match status" value="2"/>
</dbReference>
<name>A0A1S8T846_9CLOT</name>
<dbReference type="Gene3D" id="1.10.1200.10">
    <property type="entry name" value="ACP-like"/>
    <property type="match status" value="2"/>
</dbReference>
<dbReference type="InterPro" id="IPR045851">
    <property type="entry name" value="AMP-bd_C_sf"/>
</dbReference>
<dbReference type="NCBIfam" id="TIGR01720">
    <property type="entry name" value="NRPS-para261"/>
    <property type="match status" value="1"/>
</dbReference>
<evidence type="ECO:0000313" key="7">
    <source>
        <dbReference type="EMBL" id="OOM73635.1"/>
    </source>
</evidence>
<comment type="cofactor">
    <cofactor evidence="1">
        <name>pantetheine 4'-phosphate</name>
        <dbReference type="ChEBI" id="CHEBI:47942"/>
    </cofactor>
</comment>
<keyword evidence="4" id="KW-0045">Antibiotic biosynthesis</keyword>
<dbReference type="PANTHER" id="PTHR45527:SF1">
    <property type="entry name" value="FATTY ACID SYNTHASE"/>
    <property type="match status" value="1"/>
</dbReference>
<dbReference type="Gene3D" id="3.40.50.12780">
    <property type="entry name" value="N-terminal domain of ligase-like"/>
    <property type="match status" value="1"/>
</dbReference>
<dbReference type="GO" id="GO:0005737">
    <property type="term" value="C:cytoplasm"/>
    <property type="evidence" value="ECO:0007669"/>
    <property type="project" value="TreeGrafter"/>
</dbReference>
<keyword evidence="2" id="KW-0596">Phosphopantetheine</keyword>
<dbReference type="InterPro" id="IPR020845">
    <property type="entry name" value="AMP-binding_CS"/>
</dbReference>
<dbReference type="CDD" id="cd19531">
    <property type="entry name" value="LCL_NRPS-like"/>
    <property type="match status" value="1"/>
</dbReference>
<sequence>MAKKYRMSSAQKRLFTIDETVGENILYNIPSLFYIKGTIDLERLKEAFQKLCNRHEILRTYFMHTNDTFVQVVEEEVIAHISYCKISEKNIEGEVQKHIKPFKLDTAPLMKMKIIEDQNNKDLYLFMDIHHIICDGESMEIIWDELRKLYNEESLGSLRVQYKNYSAWEYKRNIDDQKQYWINEFSGNISPLELRTDYIRPGWRSNTGDNFEIMINKETREKIEVICANTKTTEYMFLLSIFMFLLKKYTNQNEIIVGTPMSGRTHSDTQRLIGMFVNTVAIKGEFACKTTFSEFFYSIRNKCLQAYDNQDYPFDEMVQDLNIQRDYARNPIFNVMFGLQEGSSSEIKLNGVSLIPVKLKNTSSKFDITLMVDSNDNGYTLYWEYDTQLFVEETIREMADHYTELLINTLVDINQQLNEINYISESEKNVLLNKIAVGAYLETEDKKIIDIFEECVEQFPDNAAVQYKNEKIKYTDLNRKANYIANKLIELGITTNSIVGIIADTSIERICSIFGVLKTGAAYLPIDVFVPKERLNYIVNNSCLDHIIIDDTVDYEFKDNIVRIPLSTLTGESSKGPIHDGSDETPAYVIYTSGSSGNPKGVMVSNKNIVNEVMWHINDACLNNESVYVQTTAFIFDGSVLEIFSTLLSGAKLLLINSDDKKEPEKLLKCLNHAHISLLPSMFRAIVDYAVVNRQESELNSFTRLNLAAEKIPEDLILTYIETKGSKLSSIWNFYGPTETTVTATSYRLNKYMDMKNVPIGKPVSNYKIYILNGSELCAKGVKGEICIGGKGVSLGYVNNKELTSKVFVQNPFCLDETIYRTGDTGYINYNEEIVIVGRLDDQVKIRGYRVELQEIERQITNIEEILEAKVVRKNHSGKDFLAAYYFSHSQIEEGFIKKQLAKYLPSYMIPEFIIQLDEMPLLPNGKADKKYLEGLEIKHDVIFENPNNKIEEDVCNIFSKVLGYEKISVNDGFFELGGDSIKAIRVVSGLRELGYYITVKKIMQINTVKLIAQDIEKINEKYEEISEIEGKVLFTPIQERFFYANLYNPNHFNQSIVLVCKDAISEEGMKYVFNKLVNHHDQLRAIFEGNKQIIGKKEENKYFSIINFESTSDKGQSIQEKITAIGNKIQNTINITNGPLVNCGIVNSDDFHGIIVCIHHLIVDGISWGIIIEDINQLYQGYLNDQEIELPRKSSSFKAWSEALNSYYNFDSHIKELSYWRKMQSKIEAIPEMNLTGEKSIDKILKERVLIIRKDITHKLLIGAKNAYDMNANEILVTALMRIMHTISGSTALAVYMESHGRAEFRKKLSVDRTIGWFTDFYPIYIEGIGNDIDMDLRNTKENIRKTPNYGIGYDVARKFNLLGDKVSEPIITFNYFGVRQKDSTDKKYLSPSELNSGETVDKNNLFGTPIAINCEVINEQLQINLSFNNAIIPIELIERLSIGYSGEIEDVVNHCFNKRNRELTLSDYGEYEWTDSDWNYLLDVFRERHEEVKSIYPLTSMQQGMLFHKIEDNTSLNYVLQTVLSIKQDLSLQIIKKTLKQLSNKHEILKTRIFYKKVTSPRQAIPKVREMELNYYDLSVEKEKLKRAQIITESDKQRGFNIEEDCLFRLSILKIDENNYKVIMTSHHIIMDGWSLPIVVDDFMELYELNKNGKFTETVLENQGTFSEYVSMILKKDENLNYWNNLLSGLEEKTTIKGSGNPESKNNEIGSCQLELDENITFKLTELTKKYQVTTNTIIETIWGLLLSRYNNSHDVIFGKVVSGRNADIPNIDKMVGLFINTIPVRIKIDKKQMASSLLKAMQDQALKSGESDHISLMDIQNKTKLGRDMIQTIIAFENYFVDNRSENSKYTVEESSEQTNFDLALSIGGTNTLMLNLMYRMDKYNKNEIENILIHFKNLINNLIENSEKEINQLSVIDDKERNIILHDFNRYITVNDSYSVVEHFEKIVREYPNNVAVECEEDKMTYKELNDRSNYIASILIQKDVKSDEIIALVVSRSCDMLVGIYGILKAGGAYVPIDPNQPIERIKYMLEDSNVKCMLIDNSAKKFISYFDDFNIYNISENKGVLTESPSVRSKDSDLCYVIYTSGTTGKPKGVLIEQGNLKNLVIWLQQHLKLDENSIMLQNFSFIFDGSVWEIFSATLSGSKLLIVSDKQRLEPQSILPLLKNAHLIIIPTMYRELLNYAKKNNLLNQIHALKSLTLGAESVPKDLIDEIITSETSNNVPRLINAYGPTEATVCSTFYEFRPGQVNKSYVGKPIRNANVYIMHGCQLAGIGMIGELFIGGLGVARGYLNNKELTVKKFVNNPFRPEEILYQTGDLGRWNEEGYIELFGRIGEQVKIRGFRIELGEIETAIRQYKGINDATVIFERTESVEQIIGYIVADCKIDTNDLKNQLYMYLNEYMVPDNIIQIVSIPKTLNGKIDRSALPIPEINKKSITVLPNTKEEKDIYNAFLKVLEIKELSIDDNFFEIGGNSIKAIGVITYLQNIGYEITVRNIMKYRTIRLIANNLFKLNLAKVKQVEEDFKKENLQAKNIDLLLGEEDESKTRADFELLAKYNRDNFNSEIIKSYTVTKFQSFYLLTTEGIIKEKFYVTIEGGCEILKRAVSEIINEQGVLRSSCTKINGNIIICEHKYSNNWVVPYIDRTQLIEGSEGLTLYCEACNIKNYSWEVNNPLSYILLIQLTEKSYEIVVIADHCIWDKASSSIFKERLEEKLSYKNDQIDNNLYTDYIHKVKNYCKIYSNKFEEEMVQFLRQMVYQSKEYNKKNKLIGSRNQIINLSPIVYNLYKSNPWIVIENIIKTVVKCNRLNYTDDKKYPVFIVQDDRNYMKDDMSQMIGECLDLLPANIDKDVENDLKISVEKLQNLKKLKRINYSEMLFDNASDIYELFNSNLIVNFQGMYEITEEIAQQWIQEQDNNFCSTEIFINNFGDKLAISYPIFDSCEEGIGVEISKKLVKLEKSITKIFN</sequence>